<name>A0A8H4R1Q1_9AGAR</name>
<evidence type="ECO:0000313" key="1">
    <source>
        <dbReference type="EMBL" id="KAF4620793.1"/>
    </source>
</evidence>
<dbReference type="AlphaFoldDB" id="A0A8H4R1Q1"/>
<keyword evidence="2" id="KW-1185">Reference proteome</keyword>
<dbReference type="Proteomes" id="UP000521872">
    <property type="component" value="Unassembled WGS sequence"/>
</dbReference>
<accession>A0A8H4R1Q1</accession>
<evidence type="ECO:0000313" key="2">
    <source>
        <dbReference type="Proteomes" id="UP000521872"/>
    </source>
</evidence>
<sequence>MLPTPLTSYDFLSEVISNSDNSASLNKHAHATSSWFDILFFLHFSPVPLSATQSPKLKVLVNSSLQPVHG</sequence>
<gene>
    <name evidence="1" type="ORF">D9613_001038</name>
</gene>
<reference evidence="1 2" key="1">
    <citation type="submission" date="2019-12" db="EMBL/GenBank/DDBJ databases">
        <authorList>
            <person name="Floudas D."/>
            <person name="Bentzer J."/>
            <person name="Ahren D."/>
            <person name="Johansson T."/>
            <person name="Persson P."/>
            <person name="Tunlid A."/>
        </authorList>
    </citation>
    <scope>NUCLEOTIDE SEQUENCE [LARGE SCALE GENOMIC DNA]</scope>
    <source>
        <strain evidence="1 2">CBS 102.39</strain>
    </source>
</reference>
<protein>
    <submittedName>
        <fullName evidence="1">Uncharacterized protein</fullName>
    </submittedName>
</protein>
<dbReference type="EMBL" id="JAACJL010000015">
    <property type="protein sequence ID" value="KAF4620793.1"/>
    <property type="molecule type" value="Genomic_DNA"/>
</dbReference>
<proteinExistence type="predicted"/>
<comment type="caution">
    <text evidence="1">The sequence shown here is derived from an EMBL/GenBank/DDBJ whole genome shotgun (WGS) entry which is preliminary data.</text>
</comment>
<organism evidence="1 2">
    <name type="scientific">Agrocybe pediades</name>
    <dbReference type="NCBI Taxonomy" id="84607"/>
    <lineage>
        <taxon>Eukaryota</taxon>
        <taxon>Fungi</taxon>
        <taxon>Dikarya</taxon>
        <taxon>Basidiomycota</taxon>
        <taxon>Agaricomycotina</taxon>
        <taxon>Agaricomycetes</taxon>
        <taxon>Agaricomycetidae</taxon>
        <taxon>Agaricales</taxon>
        <taxon>Agaricineae</taxon>
        <taxon>Strophariaceae</taxon>
        <taxon>Agrocybe</taxon>
    </lineage>
</organism>